<evidence type="ECO:0000313" key="2">
    <source>
        <dbReference type="EMBL" id="KAK2076532.1"/>
    </source>
</evidence>
<dbReference type="AlphaFoldDB" id="A0AAD9MHA6"/>
<accession>A0AAD9MHA6</accession>
<proteinExistence type="predicted"/>
<feature type="region of interest" description="Disordered" evidence="1">
    <location>
        <begin position="115"/>
        <end position="137"/>
    </location>
</feature>
<comment type="caution">
    <text evidence="2">The sequence shown here is derived from an EMBL/GenBank/DDBJ whole genome shotgun (WGS) entry which is preliminary data.</text>
</comment>
<reference evidence="2" key="1">
    <citation type="submission" date="2021-01" db="EMBL/GenBank/DDBJ databases">
        <authorList>
            <person name="Eckstrom K.M.E."/>
        </authorList>
    </citation>
    <scope>NUCLEOTIDE SEQUENCE</scope>
    <source>
        <strain evidence="2">UVCC 0001</strain>
    </source>
</reference>
<evidence type="ECO:0000256" key="1">
    <source>
        <dbReference type="SAM" id="MobiDB-lite"/>
    </source>
</evidence>
<sequence>MDNEGVQLGFLGPMGKVWESGSVQVVQCIDSLPERCHPRDRLSSSLLRDIAEIIYIPIYDADATVSGGVLAVLELMISSGARDPQVVANTIHCVARILDALRLHLSGSRASAPCALPGLGLGPPSPSPPDRATTRRGLPPVMRVSAPAATETASSSTAVEGAAPQPAPLQLRRAHAADEVPAGHPAPAVLTRRPQARTRRACRVFVAATGHATPARRPRRAVGLARGGSRPPRSHHSTRSRAYLTTPLSPRTTSSYFRFLSVGQRCDVHAVHCSVFFLVQLM</sequence>
<evidence type="ECO:0000313" key="3">
    <source>
        <dbReference type="Proteomes" id="UP001255856"/>
    </source>
</evidence>
<gene>
    <name evidence="2" type="ORF">QBZ16_005292</name>
</gene>
<keyword evidence="3" id="KW-1185">Reference proteome</keyword>
<feature type="region of interest" description="Disordered" evidence="1">
    <location>
        <begin position="146"/>
        <end position="165"/>
    </location>
</feature>
<protein>
    <submittedName>
        <fullName evidence="2">Uncharacterized protein</fullName>
    </submittedName>
</protein>
<name>A0AAD9MHA6_PROWI</name>
<dbReference type="EMBL" id="JASFZW010000009">
    <property type="protein sequence ID" value="KAK2076532.1"/>
    <property type="molecule type" value="Genomic_DNA"/>
</dbReference>
<feature type="compositionally biased region" description="Low complexity" evidence="1">
    <location>
        <begin position="146"/>
        <end position="163"/>
    </location>
</feature>
<feature type="region of interest" description="Disordered" evidence="1">
    <location>
        <begin position="211"/>
        <end position="240"/>
    </location>
</feature>
<organism evidence="2 3">
    <name type="scientific">Prototheca wickerhamii</name>
    <dbReference type="NCBI Taxonomy" id="3111"/>
    <lineage>
        <taxon>Eukaryota</taxon>
        <taxon>Viridiplantae</taxon>
        <taxon>Chlorophyta</taxon>
        <taxon>core chlorophytes</taxon>
        <taxon>Trebouxiophyceae</taxon>
        <taxon>Chlorellales</taxon>
        <taxon>Chlorellaceae</taxon>
        <taxon>Prototheca</taxon>
    </lineage>
</organism>
<dbReference type="Proteomes" id="UP001255856">
    <property type="component" value="Unassembled WGS sequence"/>
</dbReference>